<accession>A0A7C3E7K8</accession>
<dbReference type="GO" id="GO:0003746">
    <property type="term" value="F:translation elongation factor activity"/>
    <property type="evidence" value="ECO:0007669"/>
    <property type="project" value="UniProtKB-KW"/>
</dbReference>
<dbReference type="Pfam" id="PF00009">
    <property type="entry name" value="GTP_EFTU"/>
    <property type="match status" value="1"/>
</dbReference>
<dbReference type="InterPro" id="IPR041095">
    <property type="entry name" value="EFG_II"/>
</dbReference>
<dbReference type="Gene3D" id="2.40.30.10">
    <property type="entry name" value="Translation factors"/>
    <property type="match status" value="1"/>
</dbReference>
<dbReference type="CDD" id="cd04170">
    <property type="entry name" value="EF-G_bact"/>
    <property type="match status" value="1"/>
</dbReference>
<dbReference type="PROSITE" id="PS51722">
    <property type="entry name" value="G_TR_2"/>
    <property type="match status" value="1"/>
</dbReference>
<dbReference type="InterPro" id="IPR005517">
    <property type="entry name" value="Transl_elong_EFG/EF2_IV"/>
</dbReference>
<evidence type="ECO:0000256" key="2">
    <source>
        <dbReference type="ARBA" id="ARBA00022741"/>
    </source>
</evidence>
<dbReference type="SMART" id="SM00889">
    <property type="entry name" value="EFG_IV"/>
    <property type="match status" value="1"/>
</dbReference>
<dbReference type="SUPFAM" id="SSF50447">
    <property type="entry name" value="Translation proteins"/>
    <property type="match status" value="1"/>
</dbReference>
<dbReference type="InterPro" id="IPR047872">
    <property type="entry name" value="EFG_IV"/>
</dbReference>
<organism evidence="8">
    <name type="scientific">Gracilinema caldarium</name>
    <dbReference type="NCBI Taxonomy" id="215591"/>
    <lineage>
        <taxon>Bacteria</taxon>
        <taxon>Pseudomonadati</taxon>
        <taxon>Spirochaetota</taxon>
        <taxon>Spirochaetia</taxon>
        <taxon>Spirochaetales</taxon>
        <taxon>Breznakiellaceae</taxon>
        <taxon>Gracilinema</taxon>
    </lineage>
</organism>
<dbReference type="Gene3D" id="3.30.230.10">
    <property type="match status" value="1"/>
</dbReference>
<dbReference type="GO" id="GO:0003924">
    <property type="term" value="F:GTPase activity"/>
    <property type="evidence" value="ECO:0007669"/>
    <property type="project" value="InterPro"/>
</dbReference>
<dbReference type="NCBIfam" id="NF009381">
    <property type="entry name" value="PRK12740.1-5"/>
    <property type="match status" value="1"/>
</dbReference>
<dbReference type="SUPFAM" id="SSF52540">
    <property type="entry name" value="P-loop containing nucleoside triphosphate hydrolases"/>
    <property type="match status" value="1"/>
</dbReference>
<protein>
    <recommendedName>
        <fullName evidence="1">Elongation factor G</fullName>
    </recommendedName>
</protein>
<name>A0A7C3E7K8_9SPIR</name>
<dbReference type="InterPro" id="IPR035647">
    <property type="entry name" value="EFG_III/V"/>
</dbReference>
<proteinExistence type="predicted"/>
<dbReference type="Pfam" id="PF03764">
    <property type="entry name" value="EFG_IV"/>
    <property type="match status" value="1"/>
</dbReference>
<reference evidence="8" key="1">
    <citation type="journal article" date="2020" name="mSystems">
        <title>Genome- and Community-Level Interaction Insights into Carbon Utilization and Element Cycling Functions of Hydrothermarchaeota in Hydrothermal Sediment.</title>
        <authorList>
            <person name="Zhou Z."/>
            <person name="Liu Y."/>
            <person name="Xu W."/>
            <person name="Pan J."/>
            <person name="Luo Z.H."/>
            <person name="Li M."/>
        </authorList>
    </citation>
    <scope>NUCLEOTIDE SEQUENCE [LARGE SCALE GENOMIC DNA]</scope>
    <source>
        <strain evidence="8">SpSt-503</strain>
    </source>
</reference>
<dbReference type="NCBIfam" id="NF009379">
    <property type="entry name" value="PRK12740.1-3"/>
    <property type="match status" value="1"/>
</dbReference>
<dbReference type="InterPro" id="IPR053905">
    <property type="entry name" value="EF-G-like_DII"/>
</dbReference>
<dbReference type="InterPro" id="IPR027417">
    <property type="entry name" value="P-loop_NTPase"/>
</dbReference>
<dbReference type="Pfam" id="PF14492">
    <property type="entry name" value="EFG_III"/>
    <property type="match status" value="1"/>
</dbReference>
<dbReference type="SMART" id="SM00838">
    <property type="entry name" value="EFG_C"/>
    <property type="match status" value="1"/>
</dbReference>
<gene>
    <name evidence="8" type="ORF">ENS59_09725</name>
</gene>
<dbReference type="InterPro" id="IPR009022">
    <property type="entry name" value="EFG_III"/>
</dbReference>
<keyword evidence="4" id="KW-0648">Protein biosynthesis</keyword>
<dbReference type="PANTHER" id="PTHR43261:SF6">
    <property type="entry name" value="ELONGATION FACTOR G-LIKE PROTEIN"/>
    <property type="match status" value="1"/>
</dbReference>
<evidence type="ECO:0000313" key="8">
    <source>
        <dbReference type="EMBL" id="HFH29771.1"/>
    </source>
</evidence>
<feature type="domain" description="Tr-type G" evidence="7">
    <location>
        <begin position="6"/>
        <end position="278"/>
    </location>
</feature>
<dbReference type="InterPro" id="IPR035649">
    <property type="entry name" value="EFG_V"/>
</dbReference>
<dbReference type="CDD" id="cd01434">
    <property type="entry name" value="EFG_mtEFG1_IV"/>
    <property type="match status" value="1"/>
</dbReference>
<sequence>MSYTTDLIKNLSLAGHGGTGKTTLFERLLFAGGVIPKPETVESGKTVSDSSPEEIERKISIYAALAHIDWKGKKINLLDTPGSSDFIGDVILSIRASEFTLVTVDARSGVQIETLKIWRILNTRGKPRGIYITKLDDDRANFDSTLQDIKEKLKIDPVPFFLPMGSNGNYKGVIDVLNEKAYFVQNDGLEKEGPIPAEYQDAVQEARQRLIEAAAEGDDTLMEHYINKGSLEAEEMHTGLIEALAEHKYVPVFCGVPIKNSGLIPFLDFISDIGPDPRTASDTAVLPDGTEKAVAIDPEKPFAAFVVKTTYDQFSGKISWIKLFKGKLHADSEVFDVTENRKEKIGKLYICQGKKLEEVQELYAGDIGIITKSANLRTNDTITDPANPMSFVPLRLPEPVHSVAVNAVQKRDEDKLGEYLLRATEEDKTLRYEYNTETKEAVLSGMGELHVNIVLDKIKQNQKIEVQTHVPRVAYRETITKKAGAEYTHKKQTGGHGQYGKVVLEIAPLPRGENYRFINAIFGGAISKGYIPGVEKGIHEAMNNGVLAGYPVVDVEVKIVDGKEHPVDSSELAFKLAARNAFKEAMKQANPTLLEPIMNLTVFVEDKYMGDVMSDLSGKRGKILGQQSIGGGIEEIRAQVPQAELLRYSIDLRSMTSGTGSFNVEFDHYAPISGKIAEEVIKAAQAFRVQETEE</sequence>
<dbReference type="PANTHER" id="PTHR43261">
    <property type="entry name" value="TRANSLATION ELONGATION FACTOR G-RELATED"/>
    <property type="match status" value="1"/>
</dbReference>
<dbReference type="GO" id="GO:0032790">
    <property type="term" value="P:ribosome disassembly"/>
    <property type="evidence" value="ECO:0007669"/>
    <property type="project" value="TreeGrafter"/>
</dbReference>
<dbReference type="GO" id="GO:0005525">
    <property type="term" value="F:GTP binding"/>
    <property type="evidence" value="ECO:0007669"/>
    <property type="project" value="UniProtKB-KW"/>
</dbReference>
<dbReference type="FunFam" id="3.30.230.10:FF:000003">
    <property type="entry name" value="Elongation factor G"/>
    <property type="match status" value="1"/>
</dbReference>
<evidence type="ECO:0000256" key="1">
    <source>
        <dbReference type="ARBA" id="ARBA00017872"/>
    </source>
</evidence>
<dbReference type="Pfam" id="PF00679">
    <property type="entry name" value="EFG_C"/>
    <property type="match status" value="1"/>
</dbReference>
<keyword evidence="5" id="KW-0342">GTP-binding</keyword>
<evidence type="ECO:0000256" key="6">
    <source>
        <dbReference type="ARBA" id="ARBA00024731"/>
    </source>
</evidence>
<comment type="function">
    <text evidence="6">Catalyzes the GTP-dependent ribosomal translocation step during translation elongation. During this step, the ribosome changes from the pre-translocational (PRE) to the post-translocational (POST) state as the newly formed A-site-bound peptidyl-tRNA and P-site-bound deacylated tRNA move to the P and E sites, respectively. Catalyzes the coordinated movement of the two tRNA molecules, the mRNA and conformational changes in the ribosome.</text>
</comment>
<dbReference type="NCBIfam" id="NF009891">
    <property type="entry name" value="PRK13351.1-1"/>
    <property type="match status" value="1"/>
</dbReference>
<dbReference type="InterPro" id="IPR020568">
    <property type="entry name" value="Ribosomal_Su5_D2-typ_SF"/>
</dbReference>
<dbReference type="InterPro" id="IPR000640">
    <property type="entry name" value="EFG_V-like"/>
</dbReference>
<comment type="caution">
    <text evidence="8">The sequence shown here is derived from an EMBL/GenBank/DDBJ whole genome shotgun (WGS) entry which is preliminary data.</text>
</comment>
<dbReference type="Pfam" id="PF22042">
    <property type="entry name" value="EF-G_D2"/>
    <property type="match status" value="1"/>
</dbReference>
<dbReference type="EMBL" id="DSVL01000294">
    <property type="protein sequence ID" value="HFH29771.1"/>
    <property type="molecule type" value="Genomic_DNA"/>
</dbReference>
<dbReference type="InterPro" id="IPR005225">
    <property type="entry name" value="Small_GTP-bd"/>
</dbReference>
<dbReference type="NCBIfam" id="TIGR00231">
    <property type="entry name" value="small_GTP"/>
    <property type="match status" value="1"/>
</dbReference>
<dbReference type="AlphaFoldDB" id="A0A7C3E7K8"/>
<dbReference type="CDD" id="cd03713">
    <property type="entry name" value="EFG_mtEFG_C"/>
    <property type="match status" value="1"/>
</dbReference>
<evidence type="ECO:0000256" key="3">
    <source>
        <dbReference type="ARBA" id="ARBA00022768"/>
    </source>
</evidence>
<evidence type="ECO:0000256" key="4">
    <source>
        <dbReference type="ARBA" id="ARBA00022917"/>
    </source>
</evidence>
<dbReference type="CDD" id="cd16262">
    <property type="entry name" value="EFG_III"/>
    <property type="match status" value="1"/>
</dbReference>
<dbReference type="Gene3D" id="3.30.70.870">
    <property type="entry name" value="Elongation Factor G (Translational Gtpase), domain 3"/>
    <property type="match status" value="1"/>
</dbReference>
<keyword evidence="2" id="KW-0547">Nucleotide-binding</keyword>
<dbReference type="FunFam" id="3.30.70.240:FF:000001">
    <property type="entry name" value="Elongation factor G"/>
    <property type="match status" value="1"/>
</dbReference>
<evidence type="ECO:0000256" key="5">
    <source>
        <dbReference type="ARBA" id="ARBA00023134"/>
    </source>
</evidence>
<keyword evidence="3 8" id="KW-0251">Elongation factor</keyword>
<dbReference type="InterPro" id="IPR009000">
    <property type="entry name" value="Transl_B-barrel_sf"/>
</dbReference>
<dbReference type="InterPro" id="IPR014721">
    <property type="entry name" value="Ribsml_uS5_D2-typ_fold_subgr"/>
</dbReference>
<evidence type="ECO:0000259" key="7">
    <source>
        <dbReference type="PROSITE" id="PS51722"/>
    </source>
</evidence>
<dbReference type="SUPFAM" id="SSF54211">
    <property type="entry name" value="Ribosomal protein S5 domain 2-like"/>
    <property type="match status" value="1"/>
</dbReference>
<dbReference type="Gene3D" id="3.30.70.240">
    <property type="match status" value="1"/>
</dbReference>
<dbReference type="InterPro" id="IPR000795">
    <property type="entry name" value="T_Tr_GTP-bd_dom"/>
</dbReference>
<dbReference type="SUPFAM" id="SSF54980">
    <property type="entry name" value="EF-G C-terminal domain-like"/>
    <property type="match status" value="2"/>
</dbReference>
<dbReference type="Gene3D" id="3.40.50.300">
    <property type="entry name" value="P-loop containing nucleotide triphosphate hydrolases"/>
    <property type="match status" value="1"/>
</dbReference>